<gene>
    <name evidence="2" type="ORF">DM82_5677</name>
</gene>
<evidence type="ECO:0000256" key="1">
    <source>
        <dbReference type="SAM" id="MobiDB-lite"/>
    </source>
</evidence>
<dbReference type="KEGG" id="bok:DM82_5677"/>
<dbReference type="InterPro" id="IPR001972">
    <property type="entry name" value="Stomatin_HflK_fam"/>
</dbReference>
<dbReference type="GO" id="GO:0016020">
    <property type="term" value="C:membrane"/>
    <property type="evidence" value="ECO:0007669"/>
    <property type="project" value="InterPro"/>
</dbReference>
<dbReference type="Gene3D" id="6.10.250.2090">
    <property type="match status" value="1"/>
</dbReference>
<evidence type="ECO:0000313" key="2">
    <source>
        <dbReference type="EMBL" id="AIO68727.1"/>
    </source>
</evidence>
<feature type="region of interest" description="Disordered" evidence="1">
    <location>
        <begin position="1"/>
        <end position="22"/>
    </location>
</feature>
<organism evidence="2 3">
    <name type="scientific">Burkholderia oklahomensis</name>
    <dbReference type="NCBI Taxonomy" id="342113"/>
    <lineage>
        <taxon>Bacteria</taxon>
        <taxon>Pseudomonadati</taxon>
        <taxon>Pseudomonadota</taxon>
        <taxon>Betaproteobacteria</taxon>
        <taxon>Burkholderiales</taxon>
        <taxon>Burkholderiaceae</taxon>
        <taxon>Burkholderia</taxon>
        <taxon>pseudomallei group</taxon>
    </lineage>
</organism>
<protein>
    <submittedName>
        <fullName evidence="2">SPFH, Band 7 family domain protein</fullName>
    </submittedName>
</protein>
<name>A0AAI8FQC4_9BURK</name>
<feature type="region of interest" description="Disordered" evidence="1">
    <location>
        <begin position="66"/>
        <end position="88"/>
    </location>
</feature>
<sequence length="88" mass="9500">MRRASSLMRQAQAERERQARVTPGSVEAEIAAKFVDAPQVYENRPGALQLRAMNIIYGTTKERGATIPIPSSMVGQPESGARAGGCRV</sequence>
<proteinExistence type="predicted"/>
<keyword evidence="3" id="KW-1185">Reference proteome</keyword>
<dbReference type="EMBL" id="CP008727">
    <property type="protein sequence ID" value="AIO68727.1"/>
    <property type="molecule type" value="Genomic_DNA"/>
</dbReference>
<dbReference type="AlphaFoldDB" id="A0AAI8FQC4"/>
<accession>A0AAI8FQC4</accession>
<reference evidence="2 3" key="1">
    <citation type="submission" date="2014-06" db="EMBL/GenBank/DDBJ databases">
        <authorList>
            <person name="Bishop-Lilly K.A."/>
            <person name="Broomall S.M."/>
            <person name="Chain P.S."/>
            <person name="Chertkov O."/>
            <person name="Coyne S.R."/>
            <person name="Daligault H.E."/>
            <person name="Davenport K.W."/>
            <person name="Erkkila T."/>
            <person name="Frey K.G."/>
            <person name="Gibbons H.S."/>
            <person name="Gu W."/>
            <person name="Jaissle J."/>
            <person name="Johnson S.L."/>
            <person name="Koroleva G.I."/>
            <person name="Ladner J.T."/>
            <person name="Lo C.-C."/>
            <person name="Minogue T.D."/>
            <person name="Munk C."/>
            <person name="Palacios G.F."/>
            <person name="Redden C.L."/>
            <person name="Rosenzweig C.N."/>
            <person name="Scholz M.B."/>
            <person name="Teshima H."/>
            <person name="Xu Y."/>
        </authorList>
    </citation>
    <scope>NUCLEOTIDE SEQUENCE [LARGE SCALE GENOMIC DNA]</scope>
    <source>
        <strain evidence="2 3">EO147</strain>
    </source>
</reference>
<dbReference type="Proteomes" id="UP000029424">
    <property type="component" value="Chromosome 2"/>
</dbReference>
<dbReference type="PRINTS" id="PR00721">
    <property type="entry name" value="STOMATIN"/>
</dbReference>
<evidence type="ECO:0000313" key="3">
    <source>
        <dbReference type="Proteomes" id="UP000029424"/>
    </source>
</evidence>